<accession>A0A146KGX4</accession>
<dbReference type="SUPFAM" id="SSF53474">
    <property type="entry name" value="alpha/beta-Hydrolases"/>
    <property type="match status" value="1"/>
</dbReference>
<organism evidence="2">
    <name type="scientific">Trepomonas sp. PC1</name>
    <dbReference type="NCBI Taxonomy" id="1076344"/>
    <lineage>
        <taxon>Eukaryota</taxon>
        <taxon>Metamonada</taxon>
        <taxon>Diplomonadida</taxon>
        <taxon>Hexamitidae</taxon>
        <taxon>Hexamitinae</taxon>
        <taxon>Trepomonas</taxon>
    </lineage>
</organism>
<evidence type="ECO:0000313" key="2">
    <source>
        <dbReference type="EMBL" id="JAP94706.1"/>
    </source>
</evidence>
<dbReference type="Pfam" id="PF02089">
    <property type="entry name" value="Palm_thioest"/>
    <property type="match status" value="1"/>
</dbReference>
<dbReference type="GO" id="GO:0005764">
    <property type="term" value="C:lysosome"/>
    <property type="evidence" value="ECO:0007669"/>
    <property type="project" value="TreeGrafter"/>
</dbReference>
<dbReference type="Gene3D" id="3.40.50.1820">
    <property type="entry name" value="alpha/beta hydrolase"/>
    <property type="match status" value="1"/>
</dbReference>
<dbReference type="PANTHER" id="PTHR11247">
    <property type="entry name" value="PALMITOYL-PROTEIN THIOESTERASE/DOLICHYLDIPHOSPHATASE 1"/>
    <property type="match status" value="1"/>
</dbReference>
<name>A0A146KGX4_9EUKA</name>
<reference evidence="2" key="1">
    <citation type="submission" date="2015-07" db="EMBL/GenBank/DDBJ databases">
        <title>Adaptation to a free-living lifestyle via gene acquisitions in the diplomonad Trepomonas sp. PC1.</title>
        <authorList>
            <person name="Xu F."/>
            <person name="Jerlstrom-Hultqvist J."/>
            <person name="Kolisko M."/>
            <person name="Simpson A.G.B."/>
            <person name="Roger A.J."/>
            <person name="Svard S.G."/>
            <person name="Andersson J.O."/>
        </authorList>
    </citation>
    <scope>NUCLEOTIDE SEQUENCE</scope>
    <source>
        <strain evidence="2">PC1</strain>
    </source>
</reference>
<evidence type="ECO:0000256" key="1">
    <source>
        <dbReference type="ARBA" id="ARBA00022801"/>
    </source>
</evidence>
<dbReference type="EMBL" id="GDID01001900">
    <property type="protein sequence ID" value="JAP94706.1"/>
    <property type="molecule type" value="Transcribed_RNA"/>
</dbReference>
<dbReference type="InterPro" id="IPR029058">
    <property type="entry name" value="AB_hydrolase_fold"/>
</dbReference>
<gene>
    <name evidence="2" type="ORF">TPC1_12553</name>
</gene>
<keyword evidence="1" id="KW-0378">Hydrolase</keyword>
<proteinExistence type="predicted"/>
<dbReference type="GO" id="GO:0016790">
    <property type="term" value="F:thiolester hydrolase activity"/>
    <property type="evidence" value="ECO:0007669"/>
    <property type="project" value="TreeGrafter"/>
</dbReference>
<protein>
    <submittedName>
        <fullName evidence="2">Palmitoyl-protein thioesterase</fullName>
    </submittedName>
</protein>
<dbReference type="PANTHER" id="PTHR11247:SF8">
    <property type="entry name" value="PALMITOYL-PROTEIN THIOESTERASE 1"/>
    <property type="match status" value="1"/>
</dbReference>
<sequence>MFLVLSVQFGTPIVVMHGMGMSKDGMKYLIQTVNQTYPDSHIQNCEIGNGRIDSVMMTVRDQVDELSQCINNDIRLKDGFIAFGFSQGGYLLRNYIQNYNHIKYPALRFVGLSNPLGGFFCGDESKCYPTIQILVNIVPHNIIYTEFLQNLITASNYWRDPKELDDYLEVAFDLPLLDNLRDYDEQRKTNFMSVDKYILFGSPNDGLISPWKSAFFGQFGNNDSHILNYWERPDFNDDNFGLKTMHEQNRIITHETTFKHGEYIMPHTQQYLIDNVMPWLNLDKK</sequence>
<dbReference type="AlphaFoldDB" id="A0A146KGX4"/>